<organism evidence="1 2">
    <name type="scientific">Mikania micrantha</name>
    <name type="common">bitter vine</name>
    <dbReference type="NCBI Taxonomy" id="192012"/>
    <lineage>
        <taxon>Eukaryota</taxon>
        <taxon>Viridiplantae</taxon>
        <taxon>Streptophyta</taxon>
        <taxon>Embryophyta</taxon>
        <taxon>Tracheophyta</taxon>
        <taxon>Spermatophyta</taxon>
        <taxon>Magnoliopsida</taxon>
        <taxon>eudicotyledons</taxon>
        <taxon>Gunneridae</taxon>
        <taxon>Pentapetalae</taxon>
        <taxon>asterids</taxon>
        <taxon>campanulids</taxon>
        <taxon>Asterales</taxon>
        <taxon>Asteraceae</taxon>
        <taxon>Asteroideae</taxon>
        <taxon>Heliantheae alliance</taxon>
        <taxon>Eupatorieae</taxon>
        <taxon>Mikania</taxon>
    </lineage>
</organism>
<gene>
    <name evidence="1" type="ORF">E3N88_25973</name>
</gene>
<accession>A0A5N6N6E1</accession>
<dbReference type="EMBL" id="SZYD01000013">
    <property type="protein sequence ID" value="KAD4385804.1"/>
    <property type="molecule type" value="Genomic_DNA"/>
</dbReference>
<name>A0A5N6N6E1_9ASTR</name>
<evidence type="ECO:0000313" key="2">
    <source>
        <dbReference type="Proteomes" id="UP000326396"/>
    </source>
</evidence>
<keyword evidence="2" id="KW-1185">Reference proteome</keyword>
<protein>
    <submittedName>
        <fullName evidence="1">Uncharacterized protein</fullName>
    </submittedName>
</protein>
<sequence>MMIWIGNRAESRAKALIPLCRTKIDLGKQHEIKRNLLYSLWNSAKSYSRVFQSKPTATVVIRRGLTLEHTGKNEGSQKLGLK</sequence>
<dbReference type="Proteomes" id="UP000326396">
    <property type="component" value="Linkage Group LG3"/>
</dbReference>
<dbReference type="AlphaFoldDB" id="A0A5N6N6E1"/>
<evidence type="ECO:0000313" key="1">
    <source>
        <dbReference type="EMBL" id="KAD4385804.1"/>
    </source>
</evidence>
<reference evidence="1 2" key="1">
    <citation type="submission" date="2019-05" db="EMBL/GenBank/DDBJ databases">
        <title>Mikania micrantha, genome provides insights into the molecular mechanism of rapid growth.</title>
        <authorList>
            <person name="Liu B."/>
        </authorList>
    </citation>
    <scope>NUCLEOTIDE SEQUENCE [LARGE SCALE GENOMIC DNA]</scope>
    <source>
        <strain evidence="1">NLD-2019</strain>
        <tissue evidence="1">Leaf</tissue>
    </source>
</reference>
<proteinExistence type="predicted"/>
<comment type="caution">
    <text evidence="1">The sequence shown here is derived from an EMBL/GenBank/DDBJ whole genome shotgun (WGS) entry which is preliminary data.</text>
</comment>